<proteinExistence type="inferred from homology"/>
<evidence type="ECO:0000256" key="7">
    <source>
        <dbReference type="ARBA" id="ARBA00022833"/>
    </source>
</evidence>
<dbReference type="EMBL" id="JBHMBC010000025">
    <property type="protein sequence ID" value="MFB9820978.1"/>
    <property type="molecule type" value="Genomic_DNA"/>
</dbReference>
<dbReference type="InterPro" id="IPR036390">
    <property type="entry name" value="WH_DNA-bd_sf"/>
</dbReference>
<protein>
    <submittedName>
        <fullName evidence="11">Fur family transcriptional regulator</fullName>
    </submittedName>
</protein>
<dbReference type="RefSeq" id="WP_234751699.1">
    <property type="nucleotide sequence ID" value="NZ_BAAAWN010000001.1"/>
</dbReference>
<organism evidence="11 12">
    <name type="scientific">Arthrobacter ramosus</name>
    <dbReference type="NCBI Taxonomy" id="1672"/>
    <lineage>
        <taxon>Bacteria</taxon>
        <taxon>Bacillati</taxon>
        <taxon>Actinomycetota</taxon>
        <taxon>Actinomycetes</taxon>
        <taxon>Micrococcales</taxon>
        <taxon>Micrococcaceae</taxon>
        <taxon>Arthrobacter</taxon>
    </lineage>
</organism>
<evidence type="ECO:0000256" key="6">
    <source>
        <dbReference type="ARBA" id="ARBA00022723"/>
    </source>
</evidence>
<dbReference type="PANTHER" id="PTHR33202:SF2">
    <property type="entry name" value="FERRIC UPTAKE REGULATION PROTEIN"/>
    <property type="match status" value="1"/>
</dbReference>
<gene>
    <name evidence="11" type="ORF">ACFFP1_15890</name>
</gene>
<keyword evidence="8" id="KW-0805">Transcription regulation</keyword>
<dbReference type="Gene3D" id="1.10.10.10">
    <property type="entry name" value="Winged helix-like DNA-binding domain superfamily/Winged helix DNA-binding domain"/>
    <property type="match status" value="1"/>
</dbReference>
<comment type="similarity">
    <text evidence="2">Belongs to the Fur family.</text>
</comment>
<keyword evidence="5" id="KW-0678">Repressor</keyword>
<keyword evidence="10" id="KW-0804">Transcription</keyword>
<dbReference type="Pfam" id="PF01475">
    <property type="entry name" value="FUR"/>
    <property type="match status" value="1"/>
</dbReference>
<evidence type="ECO:0000256" key="9">
    <source>
        <dbReference type="ARBA" id="ARBA00023125"/>
    </source>
</evidence>
<evidence type="ECO:0000256" key="3">
    <source>
        <dbReference type="ARBA" id="ARBA00011738"/>
    </source>
</evidence>
<dbReference type="InterPro" id="IPR043135">
    <property type="entry name" value="Fur_C"/>
</dbReference>
<name>A0ABV5Y1V2_ARTRM</name>
<evidence type="ECO:0000256" key="2">
    <source>
        <dbReference type="ARBA" id="ARBA00007957"/>
    </source>
</evidence>
<evidence type="ECO:0000256" key="4">
    <source>
        <dbReference type="ARBA" id="ARBA00022490"/>
    </source>
</evidence>
<accession>A0ABV5Y1V2</accession>
<evidence type="ECO:0000256" key="8">
    <source>
        <dbReference type="ARBA" id="ARBA00023015"/>
    </source>
</evidence>
<reference evidence="11 12" key="1">
    <citation type="submission" date="2024-09" db="EMBL/GenBank/DDBJ databases">
        <authorList>
            <person name="Sun Q."/>
            <person name="Mori K."/>
        </authorList>
    </citation>
    <scope>NUCLEOTIDE SEQUENCE [LARGE SCALE GENOMIC DNA]</scope>
    <source>
        <strain evidence="11 12">JCM 1334</strain>
    </source>
</reference>
<keyword evidence="12" id="KW-1185">Reference proteome</keyword>
<comment type="subunit">
    <text evidence="3">Homodimer.</text>
</comment>
<evidence type="ECO:0000256" key="1">
    <source>
        <dbReference type="ARBA" id="ARBA00004496"/>
    </source>
</evidence>
<dbReference type="Gene3D" id="3.30.1490.190">
    <property type="match status" value="1"/>
</dbReference>
<evidence type="ECO:0000313" key="12">
    <source>
        <dbReference type="Proteomes" id="UP001589702"/>
    </source>
</evidence>
<dbReference type="SUPFAM" id="SSF46785">
    <property type="entry name" value="Winged helix' DNA-binding domain"/>
    <property type="match status" value="1"/>
</dbReference>
<keyword evidence="9" id="KW-0238">DNA-binding</keyword>
<comment type="caution">
    <text evidence="11">The sequence shown here is derived from an EMBL/GenBank/DDBJ whole genome shotgun (WGS) entry which is preliminary data.</text>
</comment>
<evidence type="ECO:0000256" key="5">
    <source>
        <dbReference type="ARBA" id="ARBA00022491"/>
    </source>
</evidence>
<keyword evidence="6" id="KW-0479">Metal-binding</keyword>
<dbReference type="Proteomes" id="UP001589702">
    <property type="component" value="Unassembled WGS sequence"/>
</dbReference>
<dbReference type="CDD" id="cd07153">
    <property type="entry name" value="Fur_like"/>
    <property type="match status" value="1"/>
</dbReference>
<evidence type="ECO:0000313" key="11">
    <source>
        <dbReference type="EMBL" id="MFB9820978.1"/>
    </source>
</evidence>
<dbReference type="InterPro" id="IPR002481">
    <property type="entry name" value="FUR"/>
</dbReference>
<sequence>MNRRKTRKQEAVRAALEGREGYLSAQALHRILEQQGTPIGLSTVYRNLAGLCEAGLADVLHGPDGTTLYHTCHSPQGIHHHLVCRSCGRTVELELTEADAALRTAAAERGFVQADPAWDVFGLCAACSTHDDR</sequence>
<dbReference type="PANTHER" id="PTHR33202">
    <property type="entry name" value="ZINC UPTAKE REGULATION PROTEIN"/>
    <property type="match status" value="1"/>
</dbReference>
<keyword evidence="7" id="KW-0862">Zinc</keyword>
<evidence type="ECO:0000256" key="10">
    <source>
        <dbReference type="ARBA" id="ARBA00023163"/>
    </source>
</evidence>
<comment type="subcellular location">
    <subcellularLocation>
        <location evidence="1">Cytoplasm</location>
    </subcellularLocation>
</comment>
<dbReference type="InterPro" id="IPR036388">
    <property type="entry name" value="WH-like_DNA-bd_sf"/>
</dbReference>
<keyword evidence="4" id="KW-0963">Cytoplasm</keyword>